<evidence type="ECO:0000313" key="2">
    <source>
        <dbReference type="Proteomes" id="UP000234681"/>
    </source>
</evidence>
<evidence type="ECO:0000313" key="1">
    <source>
        <dbReference type="EMBL" id="EDL96188.1"/>
    </source>
</evidence>
<reference evidence="1 2" key="1">
    <citation type="submission" date="2005-07" db="EMBL/GenBank/DDBJ databases">
        <authorList>
            <person name="Mural R.J."/>
            <person name="Li P.W."/>
            <person name="Adams M.D."/>
            <person name="Amanatides P.G."/>
            <person name="Baden-Tillson H."/>
            <person name="Barnstead M."/>
            <person name="Chin S.H."/>
            <person name="Dew I."/>
            <person name="Evans C.A."/>
            <person name="Ferriera S."/>
            <person name="Flanigan M."/>
            <person name="Fosler C."/>
            <person name="Glodek A."/>
            <person name="Gu Z."/>
            <person name="Holt R.A."/>
            <person name="Jennings D."/>
            <person name="Kraft C.L."/>
            <person name="Lu F."/>
            <person name="Nguyen T."/>
            <person name="Nusskern D.R."/>
            <person name="Pfannkoch C.M."/>
            <person name="Sitter C."/>
            <person name="Sutton G.G."/>
            <person name="Venter J.C."/>
            <person name="Wang Z."/>
            <person name="Woodage T."/>
            <person name="Zheng X.H."/>
            <person name="Zhong F."/>
        </authorList>
    </citation>
    <scope>NUCLEOTIDE SEQUENCE [LARGE SCALE GENOMIC DNA]</scope>
    <source>
        <strain>BN</strain>
        <strain evidence="2">Sprague-Dawley</strain>
    </source>
</reference>
<gene>
    <name evidence="1" type="ORF">rCG_63298</name>
</gene>
<proteinExistence type="predicted"/>
<name>A6K4G6_RAT</name>
<sequence length="12" mass="1397">MKNLFRSGKGKM</sequence>
<accession>A6K4G6</accession>
<dbReference type="Proteomes" id="UP000234681">
    <property type="component" value="Chromosome 10"/>
</dbReference>
<organism evidence="1 2">
    <name type="scientific">Rattus norvegicus</name>
    <name type="common">Rat</name>
    <dbReference type="NCBI Taxonomy" id="10116"/>
    <lineage>
        <taxon>Eukaryota</taxon>
        <taxon>Metazoa</taxon>
        <taxon>Chordata</taxon>
        <taxon>Craniata</taxon>
        <taxon>Vertebrata</taxon>
        <taxon>Euteleostomi</taxon>
        <taxon>Mammalia</taxon>
        <taxon>Eutheria</taxon>
        <taxon>Euarchontoglires</taxon>
        <taxon>Glires</taxon>
        <taxon>Rodentia</taxon>
        <taxon>Myomorpha</taxon>
        <taxon>Muroidea</taxon>
        <taxon>Muridae</taxon>
        <taxon>Murinae</taxon>
        <taxon>Rattus</taxon>
    </lineage>
</organism>
<dbReference type="EMBL" id="CH474017">
    <property type="protein sequence ID" value="EDL96188.1"/>
    <property type="molecule type" value="Genomic_DNA"/>
</dbReference>
<protein>
    <submittedName>
        <fullName evidence="1">RCG63298</fullName>
    </submittedName>
</protein>